<dbReference type="SFLD" id="SFLDS00029">
    <property type="entry name" value="Radical_SAM"/>
    <property type="match status" value="1"/>
</dbReference>
<evidence type="ECO:0000313" key="1">
    <source>
        <dbReference type="EMBL" id="ABL01405.1"/>
    </source>
</evidence>
<dbReference type="InterPro" id="IPR007197">
    <property type="entry name" value="rSAM"/>
</dbReference>
<organism evidence="1 2">
    <name type="scientific">Pelobacter propionicus (strain DSM 2379 / NBRC 103807 / OttBd1)</name>
    <dbReference type="NCBI Taxonomy" id="338966"/>
    <lineage>
        <taxon>Bacteria</taxon>
        <taxon>Pseudomonadati</taxon>
        <taxon>Thermodesulfobacteriota</taxon>
        <taxon>Desulfuromonadia</taxon>
        <taxon>Desulfuromonadales</taxon>
        <taxon>Desulfuromonadaceae</taxon>
        <taxon>Pelobacter</taxon>
    </lineage>
</organism>
<dbReference type="Proteomes" id="UP000006732">
    <property type="component" value="Plasmid pPRO1"/>
</dbReference>
<dbReference type="eggNOG" id="COG1032">
    <property type="taxonomic scope" value="Bacteria"/>
</dbReference>
<dbReference type="EMBL" id="CP000483">
    <property type="protein sequence ID" value="ABL01405.1"/>
    <property type="molecule type" value="Genomic_DNA"/>
</dbReference>
<dbReference type="GO" id="GO:0003824">
    <property type="term" value="F:catalytic activity"/>
    <property type="evidence" value="ECO:0007669"/>
    <property type="project" value="InterPro"/>
</dbReference>
<geneLocation type="plasmid" evidence="1 2">
    <name>pPRO1</name>
</geneLocation>
<evidence type="ECO:0000313" key="2">
    <source>
        <dbReference type="Proteomes" id="UP000006732"/>
    </source>
</evidence>
<name>A0R7U0_PELPD</name>
<proteinExistence type="predicted"/>
<accession>A0R7U0</accession>
<keyword evidence="1" id="KW-0614">Plasmid</keyword>
<gene>
    <name evidence="1" type="ordered locus">Ppro_3817</name>
</gene>
<sequence length="333" mass="38082">MRIGLIDFDSKIPNLSLMKLSAFYKARGCKVTLNNFSPSQVDRVFCSVIFTRNRRSADLLRGVYGERISFGGTGYDVAARLPEEIESMRPDYDLYSQEFIYSRINRGIGKKETKLAKAQTLIDAGIGRLSTGCPRSCAFCCIPTKEPEFRRVGEVADILNPRSNVLVLLDNNLLALPESLDILRELRERKLTVDIAQGIDMRLMTDELARELASIRHLRSLHFAWDLMESEATVLSGLSVLTKRIKSWRLMCFVLTGFNTSFDEDEYRVRKLINKGVDPFVMVHDSSSDVKLKHYQRYINARIYKACDRFEDYLPWQSVRCQRGSGSLFEGNT</sequence>
<dbReference type="OrthoDB" id="9804952at2"/>
<dbReference type="AlphaFoldDB" id="A0R7U0"/>
<dbReference type="KEGG" id="ppd:Ppro_3817"/>
<dbReference type="GO" id="GO:0051536">
    <property type="term" value="F:iron-sulfur cluster binding"/>
    <property type="evidence" value="ECO:0007669"/>
    <property type="project" value="InterPro"/>
</dbReference>
<reference evidence="1 2" key="1">
    <citation type="submission" date="2006-10" db="EMBL/GenBank/DDBJ databases">
        <title>Complete sequence of plasmid pPRO1 of Pelobacter propionicus DSM 2379.</title>
        <authorList>
            <consortium name="US DOE Joint Genome Institute"/>
            <person name="Copeland A."/>
            <person name="Lucas S."/>
            <person name="Lapidus A."/>
            <person name="Barry K."/>
            <person name="Detter J.C."/>
            <person name="Glavina del Rio T."/>
            <person name="Hammon N."/>
            <person name="Israni S."/>
            <person name="Dalin E."/>
            <person name="Tice H."/>
            <person name="Pitluck S."/>
            <person name="Saunders E."/>
            <person name="Brettin T."/>
            <person name="Bruce D."/>
            <person name="Han C."/>
            <person name="Tapia R."/>
            <person name="Schmutz J."/>
            <person name="Larimer F."/>
            <person name="Land M."/>
            <person name="Hauser L."/>
            <person name="Kyrpides N."/>
            <person name="Kim E."/>
            <person name="Lovley D."/>
            <person name="Richardson P."/>
        </authorList>
    </citation>
    <scope>NUCLEOTIDE SEQUENCE [LARGE SCALE GENOMIC DNA]</scope>
    <source>
        <strain evidence="2">DSM 2379 / NBRC 103807 / OttBd1</strain>
        <plasmid evidence="2">Plasmid pPRO1</plasmid>
    </source>
</reference>
<dbReference type="SUPFAM" id="SSF102114">
    <property type="entry name" value="Radical SAM enzymes"/>
    <property type="match status" value="1"/>
</dbReference>
<dbReference type="InterPro" id="IPR058240">
    <property type="entry name" value="rSAM_sf"/>
</dbReference>
<protein>
    <submittedName>
        <fullName evidence="1">Radical SAM domain protein</fullName>
    </submittedName>
</protein>
<dbReference type="RefSeq" id="WP_011733924.1">
    <property type="nucleotide sequence ID" value="NC_008607.1"/>
</dbReference>
<keyword evidence="2" id="KW-1185">Reference proteome</keyword>
<dbReference type="HOGENOM" id="CLU_060960_0_0_7"/>